<dbReference type="AlphaFoldDB" id="A0AAN6N9M8"/>
<dbReference type="PANTHER" id="PTHR46411">
    <property type="entry name" value="FAMILY ATPASE, PUTATIVE-RELATED"/>
    <property type="match status" value="1"/>
</dbReference>
<feature type="domain" description="ATPase AAA-type core" evidence="1">
    <location>
        <begin position="298"/>
        <end position="406"/>
    </location>
</feature>
<evidence type="ECO:0000259" key="1">
    <source>
        <dbReference type="Pfam" id="PF00004"/>
    </source>
</evidence>
<comment type="caution">
    <text evidence="3">The sequence shown here is derived from an EMBL/GenBank/DDBJ whole genome shotgun (WGS) entry which is preliminary data.</text>
</comment>
<sequence length="408" mass="46415">MYHFPKSSPCCSHGTKDTDELKLLFYALPTLRKELEIEQGKENRDQNKIFELEAAVQFTREHYDTVFTTLEEFPDNHIDFGTLWTRFPHHILVYSSDQLGQGRAYRVDYLDSDGKWVGYVESRTLANVPQFSGSKSIHDLPFCPLSLHRDQDGVQKQLIARGSKVLSLKGQHLQGYKGHALAEDKDKYGSVKLKKFNSHGRVMIDPVTFNEIVPNNSIVPQIPTPLIESKLSDDEKMLLNPLASFVGAFAISRLEPVTWNDAIIDSLVLYQERKDFIRDLVRHHAQRDNTSAFDDFVPPGVGKTLTAEVVAEIAHRPLYVISSGELGETSSSVQARLMRAMELAETWKAVVLLDEADVFLAERDDDSLSRNAITSIFLRHLEYYQGILLLTTNRLDSFDEAFQSRIHF</sequence>
<organism evidence="3 4">
    <name type="scientific">Diplogelasinospora grovesii</name>
    <dbReference type="NCBI Taxonomy" id="303347"/>
    <lineage>
        <taxon>Eukaryota</taxon>
        <taxon>Fungi</taxon>
        <taxon>Dikarya</taxon>
        <taxon>Ascomycota</taxon>
        <taxon>Pezizomycotina</taxon>
        <taxon>Sordariomycetes</taxon>
        <taxon>Sordariomycetidae</taxon>
        <taxon>Sordariales</taxon>
        <taxon>Diplogelasinosporaceae</taxon>
        <taxon>Diplogelasinospora</taxon>
    </lineage>
</organism>
<evidence type="ECO:0000259" key="2">
    <source>
        <dbReference type="Pfam" id="PF22942"/>
    </source>
</evidence>
<keyword evidence="4" id="KW-1185">Reference proteome</keyword>
<accession>A0AAN6N9M8</accession>
<reference evidence="4" key="1">
    <citation type="journal article" date="2023" name="Mol. Phylogenet. Evol.">
        <title>Genome-scale phylogeny and comparative genomics of the fungal order Sordariales.</title>
        <authorList>
            <person name="Hensen N."/>
            <person name="Bonometti L."/>
            <person name="Westerberg I."/>
            <person name="Brannstrom I.O."/>
            <person name="Guillou S."/>
            <person name="Cros-Aarteil S."/>
            <person name="Calhoun S."/>
            <person name="Haridas S."/>
            <person name="Kuo A."/>
            <person name="Mondo S."/>
            <person name="Pangilinan J."/>
            <person name="Riley R."/>
            <person name="LaButti K."/>
            <person name="Andreopoulos B."/>
            <person name="Lipzen A."/>
            <person name="Chen C."/>
            <person name="Yan M."/>
            <person name="Daum C."/>
            <person name="Ng V."/>
            <person name="Clum A."/>
            <person name="Steindorff A."/>
            <person name="Ohm R.A."/>
            <person name="Martin F."/>
            <person name="Silar P."/>
            <person name="Natvig D.O."/>
            <person name="Lalanne C."/>
            <person name="Gautier V."/>
            <person name="Ament-Velasquez S.L."/>
            <person name="Kruys A."/>
            <person name="Hutchinson M.I."/>
            <person name="Powell A.J."/>
            <person name="Barry K."/>
            <person name="Miller A.N."/>
            <person name="Grigoriev I.V."/>
            <person name="Debuchy R."/>
            <person name="Gladieux P."/>
            <person name="Hiltunen Thoren M."/>
            <person name="Johannesson H."/>
        </authorList>
    </citation>
    <scope>NUCLEOTIDE SEQUENCE [LARGE SCALE GENOMIC DNA]</scope>
    <source>
        <strain evidence="4">CBS 340.73</strain>
    </source>
</reference>
<gene>
    <name evidence="3" type="ORF">QBC46DRAFT_429623</name>
</gene>
<proteinExistence type="predicted"/>
<evidence type="ECO:0000313" key="4">
    <source>
        <dbReference type="Proteomes" id="UP001303473"/>
    </source>
</evidence>
<dbReference type="PANTHER" id="PTHR46411:SF3">
    <property type="entry name" value="AAA+ ATPASE DOMAIN-CONTAINING PROTEIN"/>
    <property type="match status" value="1"/>
</dbReference>
<protein>
    <submittedName>
        <fullName evidence="3">P-loop containing nucleoside triphosphate hydrolase protein</fullName>
    </submittedName>
</protein>
<dbReference type="EMBL" id="MU853780">
    <property type="protein sequence ID" value="KAK3941752.1"/>
    <property type="molecule type" value="Genomic_DNA"/>
</dbReference>
<dbReference type="SUPFAM" id="SSF52540">
    <property type="entry name" value="P-loop containing nucleoside triphosphate hydrolases"/>
    <property type="match status" value="1"/>
</dbReference>
<dbReference type="CDD" id="cd19481">
    <property type="entry name" value="RecA-like_protease"/>
    <property type="match status" value="1"/>
</dbReference>
<dbReference type="Pfam" id="PF22942">
    <property type="entry name" value="DUF7025"/>
    <property type="match status" value="1"/>
</dbReference>
<dbReference type="GO" id="GO:0005524">
    <property type="term" value="F:ATP binding"/>
    <property type="evidence" value="ECO:0007669"/>
    <property type="project" value="InterPro"/>
</dbReference>
<evidence type="ECO:0000313" key="3">
    <source>
        <dbReference type="EMBL" id="KAK3941752.1"/>
    </source>
</evidence>
<keyword evidence="3" id="KW-0378">Hydrolase</keyword>
<dbReference type="InterPro" id="IPR003959">
    <property type="entry name" value="ATPase_AAA_core"/>
</dbReference>
<name>A0AAN6N9M8_9PEZI</name>
<dbReference type="Proteomes" id="UP001303473">
    <property type="component" value="Unassembled WGS sequence"/>
</dbReference>
<feature type="domain" description="DUF7025" evidence="2">
    <location>
        <begin position="107"/>
        <end position="149"/>
    </location>
</feature>
<dbReference type="GO" id="GO:0016887">
    <property type="term" value="F:ATP hydrolysis activity"/>
    <property type="evidence" value="ECO:0007669"/>
    <property type="project" value="InterPro"/>
</dbReference>
<dbReference type="InterPro" id="IPR054289">
    <property type="entry name" value="DUF7025"/>
</dbReference>
<dbReference type="Gene3D" id="3.40.50.300">
    <property type="entry name" value="P-loop containing nucleotide triphosphate hydrolases"/>
    <property type="match status" value="1"/>
</dbReference>
<dbReference type="Pfam" id="PF00004">
    <property type="entry name" value="AAA"/>
    <property type="match status" value="1"/>
</dbReference>
<dbReference type="InterPro" id="IPR027417">
    <property type="entry name" value="P-loop_NTPase"/>
</dbReference>